<sequence>MAKKPITFDTPFDTYTSSGVIGEGGAGRVYIVNNSAGKEYALKCLAPERINTERLKRFKNEMQYCQRNNHQNIIRLIDTGAIFIKDVKCPFYVMRRYSGTLRTIMGKLKTDAILPLFSQILDGIEAAHLAGVWHRDLKPENILYDQRKNRLVLADFGIAHFEEEEIYTAVETRIASRMANFQYSAPEQRTRSVKIDNRADIFPLGLILNEMFTGEILQGAGYKKISDTSGNHAYLDDLVEMMTQQNPANRPDSIAKIKMELIGRRNAFVALQKYDESKKQVVSAAEPPEFEPIQIVGLDYESGILKLQLNRNVPPGWEQEFQNPRGGHQFIIGYGPERFNIRGDTASIGIRDNESTIQKVVDHAKNYVAAANQGYIQQEKQRARQESQHKRAELERQIVESEKRKNILSNIKL</sequence>
<feature type="coiled-coil region" evidence="6">
    <location>
        <begin position="375"/>
        <end position="411"/>
    </location>
</feature>
<dbReference type="InterPro" id="IPR050339">
    <property type="entry name" value="CC_SR_Kinase"/>
</dbReference>
<proteinExistence type="inferred from homology"/>
<keyword evidence="6" id="KW-0175">Coiled coil</keyword>
<name>A8ZW76_DESOH</name>
<organism evidence="8 9">
    <name type="scientific">Desulfosudis oleivorans (strain DSM 6200 / JCM 39069 / Hxd3)</name>
    <name type="common">Desulfococcus oleovorans</name>
    <dbReference type="NCBI Taxonomy" id="96561"/>
    <lineage>
        <taxon>Bacteria</taxon>
        <taxon>Pseudomonadati</taxon>
        <taxon>Thermodesulfobacteriota</taxon>
        <taxon>Desulfobacteria</taxon>
        <taxon>Desulfobacterales</taxon>
        <taxon>Desulfosudaceae</taxon>
        <taxon>Desulfosudis</taxon>
    </lineage>
</organism>
<dbReference type="PANTHER" id="PTHR11042">
    <property type="entry name" value="EUKARYOTIC TRANSLATION INITIATION FACTOR 2-ALPHA KINASE EIF2-ALPHA KINASE -RELATED"/>
    <property type="match status" value="1"/>
</dbReference>
<dbReference type="PROSITE" id="PS50011">
    <property type="entry name" value="PROTEIN_KINASE_DOM"/>
    <property type="match status" value="1"/>
</dbReference>
<dbReference type="RefSeq" id="WP_012175922.1">
    <property type="nucleotide sequence ID" value="NC_009943.1"/>
</dbReference>
<evidence type="ECO:0000259" key="7">
    <source>
        <dbReference type="PROSITE" id="PS50011"/>
    </source>
</evidence>
<gene>
    <name evidence="8" type="ordered locus">Dole_2506</name>
</gene>
<evidence type="ECO:0000313" key="8">
    <source>
        <dbReference type="EMBL" id="ABW68310.1"/>
    </source>
</evidence>
<dbReference type="Proteomes" id="UP000008561">
    <property type="component" value="Chromosome"/>
</dbReference>
<accession>A8ZW76</accession>
<dbReference type="OrthoDB" id="9801841at2"/>
<keyword evidence="9" id="KW-1185">Reference proteome</keyword>
<dbReference type="InterPro" id="IPR008271">
    <property type="entry name" value="Ser/Thr_kinase_AS"/>
</dbReference>
<feature type="domain" description="Protein kinase" evidence="7">
    <location>
        <begin position="15"/>
        <end position="262"/>
    </location>
</feature>
<dbReference type="HOGENOM" id="CLU_665208_0_0_7"/>
<dbReference type="GO" id="GO:0005524">
    <property type="term" value="F:ATP binding"/>
    <property type="evidence" value="ECO:0007669"/>
    <property type="project" value="UniProtKB-KW"/>
</dbReference>
<keyword evidence="4" id="KW-0067">ATP-binding</keyword>
<evidence type="ECO:0000256" key="3">
    <source>
        <dbReference type="ARBA" id="ARBA00022777"/>
    </source>
</evidence>
<comment type="similarity">
    <text evidence="5">Belongs to the protein kinase superfamily. Ser/Thr protein kinase family. GCN2 subfamily.</text>
</comment>
<keyword evidence="8" id="KW-0723">Serine/threonine-protein kinase</keyword>
<dbReference type="EMBL" id="CP000859">
    <property type="protein sequence ID" value="ABW68310.1"/>
    <property type="molecule type" value="Genomic_DNA"/>
</dbReference>
<reference evidence="8 9" key="1">
    <citation type="submission" date="2007-10" db="EMBL/GenBank/DDBJ databases">
        <title>Complete sequence of Desulfococcus oleovorans Hxd3.</title>
        <authorList>
            <consortium name="US DOE Joint Genome Institute"/>
            <person name="Copeland A."/>
            <person name="Lucas S."/>
            <person name="Lapidus A."/>
            <person name="Barry K."/>
            <person name="Glavina del Rio T."/>
            <person name="Dalin E."/>
            <person name="Tice H."/>
            <person name="Pitluck S."/>
            <person name="Kiss H."/>
            <person name="Brettin T."/>
            <person name="Bruce D."/>
            <person name="Detter J.C."/>
            <person name="Han C."/>
            <person name="Schmutz J."/>
            <person name="Larimer F."/>
            <person name="Land M."/>
            <person name="Hauser L."/>
            <person name="Kyrpides N."/>
            <person name="Kim E."/>
            <person name="Wawrik B."/>
            <person name="Richardson P."/>
        </authorList>
    </citation>
    <scope>NUCLEOTIDE SEQUENCE [LARGE SCALE GENOMIC DNA]</scope>
    <source>
        <strain evidence="9">DSM 6200 / JCM 39069 / Hxd3</strain>
    </source>
</reference>
<dbReference type="GO" id="GO:0004674">
    <property type="term" value="F:protein serine/threonine kinase activity"/>
    <property type="evidence" value="ECO:0007669"/>
    <property type="project" value="UniProtKB-KW"/>
</dbReference>
<dbReference type="PANTHER" id="PTHR11042:SF136">
    <property type="entry name" value="EIF-2-ALPHA KINASE GCN2"/>
    <property type="match status" value="1"/>
</dbReference>
<dbReference type="KEGG" id="dol:Dole_2506"/>
<keyword evidence="3 8" id="KW-0418">Kinase</keyword>
<dbReference type="STRING" id="96561.Dole_2506"/>
<keyword evidence="2" id="KW-0547">Nucleotide-binding</keyword>
<evidence type="ECO:0000256" key="4">
    <source>
        <dbReference type="ARBA" id="ARBA00022840"/>
    </source>
</evidence>
<dbReference type="Pfam" id="PF00069">
    <property type="entry name" value="Pkinase"/>
    <property type="match status" value="1"/>
</dbReference>
<evidence type="ECO:0000256" key="2">
    <source>
        <dbReference type="ARBA" id="ARBA00022741"/>
    </source>
</evidence>
<dbReference type="SMART" id="SM00220">
    <property type="entry name" value="S_TKc"/>
    <property type="match status" value="1"/>
</dbReference>
<evidence type="ECO:0000256" key="5">
    <source>
        <dbReference type="ARBA" id="ARBA00037982"/>
    </source>
</evidence>
<dbReference type="InterPro" id="IPR011009">
    <property type="entry name" value="Kinase-like_dom_sf"/>
</dbReference>
<keyword evidence="1" id="KW-0808">Transferase</keyword>
<dbReference type="eggNOG" id="COG0515">
    <property type="taxonomic scope" value="Bacteria"/>
</dbReference>
<dbReference type="PROSITE" id="PS00108">
    <property type="entry name" value="PROTEIN_KINASE_ST"/>
    <property type="match status" value="1"/>
</dbReference>
<evidence type="ECO:0000256" key="6">
    <source>
        <dbReference type="SAM" id="Coils"/>
    </source>
</evidence>
<dbReference type="CDD" id="cd14014">
    <property type="entry name" value="STKc_PknB_like"/>
    <property type="match status" value="1"/>
</dbReference>
<evidence type="ECO:0000313" key="9">
    <source>
        <dbReference type="Proteomes" id="UP000008561"/>
    </source>
</evidence>
<protein>
    <submittedName>
        <fullName evidence="8">Serine/threonine protein kinase</fullName>
    </submittedName>
</protein>
<dbReference type="GO" id="GO:0005829">
    <property type="term" value="C:cytosol"/>
    <property type="evidence" value="ECO:0007669"/>
    <property type="project" value="TreeGrafter"/>
</dbReference>
<evidence type="ECO:0000256" key="1">
    <source>
        <dbReference type="ARBA" id="ARBA00022679"/>
    </source>
</evidence>
<dbReference type="SUPFAM" id="SSF56112">
    <property type="entry name" value="Protein kinase-like (PK-like)"/>
    <property type="match status" value="1"/>
</dbReference>
<dbReference type="Gene3D" id="1.10.510.10">
    <property type="entry name" value="Transferase(Phosphotransferase) domain 1"/>
    <property type="match status" value="1"/>
</dbReference>
<dbReference type="AlphaFoldDB" id="A8ZW76"/>
<dbReference type="InterPro" id="IPR000719">
    <property type="entry name" value="Prot_kinase_dom"/>
</dbReference>